<sequence>MVSCYCCYFIYFFDRHLYNARKHKGNVERFLRDTHERLRQEKEENAAVAKEMAKINQAAQSAYTLDLGRGNVARAPSSIAASASSTTATSSADNLRKRPASPVSTLSSSSSSGVVAKAEARPSRIRSTAPVQAAFRLPEDDQVGAVGPWRAVEEPPATTTSTAAAGAQQANASKQRTQQIIGSSVANDLLQGDEDEEKSLVEADPNDPEDLRNYRVIEKSHPTDYEEHDIHAPPASKQGSAVKQEEEDAVVFKKRKTSSTANRARNIRRK</sequence>
<gene>
    <name evidence="3" type="ORF">SYNPS1DRAFT_28932</name>
</gene>
<feature type="compositionally biased region" description="Basic and acidic residues" evidence="2">
    <location>
        <begin position="209"/>
        <end position="231"/>
    </location>
</feature>
<dbReference type="AlphaFoldDB" id="A0A4P9YYU2"/>
<protein>
    <submittedName>
        <fullName evidence="3">Uncharacterized protein</fullName>
    </submittedName>
</protein>
<feature type="region of interest" description="Disordered" evidence="2">
    <location>
        <begin position="77"/>
        <end position="133"/>
    </location>
</feature>
<proteinExistence type="predicted"/>
<dbReference type="OrthoDB" id="191651at2759"/>
<reference evidence="4" key="1">
    <citation type="journal article" date="2018" name="Nat. Microbiol.">
        <title>Leveraging single-cell genomics to expand the fungal tree of life.</title>
        <authorList>
            <person name="Ahrendt S.R."/>
            <person name="Quandt C.A."/>
            <person name="Ciobanu D."/>
            <person name="Clum A."/>
            <person name="Salamov A."/>
            <person name="Andreopoulos B."/>
            <person name="Cheng J.F."/>
            <person name="Woyke T."/>
            <person name="Pelin A."/>
            <person name="Henrissat B."/>
            <person name="Reynolds N.K."/>
            <person name="Benny G.L."/>
            <person name="Smith M.E."/>
            <person name="James T.Y."/>
            <person name="Grigoriev I.V."/>
        </authorList>
    </citation>
    <scope>NUCLEOTIDE SEQUENCE [LARGE SCALE GENOMIC DNA]</scope>
    <source>
        <strain evidence="4">Benny S71-1</strain>
    </source>
</reference>
<feature type="compositionally biased region" description="Low complexity" evidence="2">
    <location>
        <begin position="101"/>
        <end position="115"/>
    </location>
</feature>
<accession>A0A4P9YYU2</accession>
<feature type="coiled-coil region" evidence="1">
    <location>
        <begin position="31"/>
        <end position="58"/>
    </location>
</feature>
<dbReference type="EMBL" id="KZ989791">
    <property type="protein sequence ID" value="RKP25333.1"/>
    <property type="molecule type" value="Genomic_DNA"/>
</dbReference>
<evidence type="ECO:0000256" key="2">
    <source>
        <dbReference type="SAM" id="MobiDB-lite"/>
    </source>
</evidence>
<name>A0A4P9YYU2_9FUNG</name>
<keyword evidence="4" id="KW-1185">Reference proteome</keyword>
<evidence type="ECO:0000313" key="3">
    <source>
        <dbReference type="EMBL" id="RKP25333.1"/>
    </source>
</evidence>
<keyword evidence="1" id="KW-0175">Coiled coil</keyword>
<feature type="region of interest" description="Disordered" evidence="2">
    <location>
        <begin position="154"/>
        <end position="270"/>
    </location>
</feature>
<feature type="compositionally biased region" description="Low complexity" evidence="2">
    <location>
        <begin position="77"/>
        <end position="92"/>
    </location>
</feature>
<evidence type="ECO:0000256" key="1">
    <source>
        <dbReference type="SAM" id="Coils"/>
    </source>
</evidence>
<organism evidence="3 4">
    <name type="scientific">Syncephalis pseudoplumigaleata</name>
    <dbReference type="NCBI Taxonomy" id="1712513"/>
    <lineage>
        <taxon>Eukaryota</taxon>
        <taxon>Fungi</taxon>
        <taxon>Fungi incertae sedis</taxon>
        <taxon>Zoopagomycota</taxon>
        <taxon>Zoopagomycotina</taxon>
        <taxon>Zoopagomycetes</taxon>
        <taxon>Zoopagales</taxon>
        <taxon>Piptocephalidaceae</taxon>
        <taxon>Syncephalis</taxon>
    </lineage>
</organism>
<feature type="compositionally biased region" description="Polar residues" evidence="2">
    <location>
        <begin position="174"/>
        <end position="186"/>
    </location>
</feature>
<dbReference type="Proteomes" id="UP000278143">
    <property type="component" value="Unassembled WGS sequence"/>
</dbReference>
<feature type="compositionally biased region" description="Low complexity" evidence="2">
    <location>
        <begin position="157"/>
        <end position="173"/>
    </location>
</feature>
<evidence type="ECO:0000313" key="4">
    <source>
        <dbReference type="Proteomes" id="UP000278143"/>
    </source>
</evidence>